<accession>A0A1F5V9F9</accession>
<dbReference type="Proteomes" id="UP000178943">
    <property type="component" value="Unassembled WGS sequence"/>
</dbReference>
<sequence length="285" mass="33422">MIASVESVNLKGFFEILKVIAEDPRGKRAPSQENYSEWVISAIKIAGTKLRVLRYMLKNLPKGNPPRLLDIGAQMGAMDVYAAKLGFKVSAIDLPDVANRFSEILQPYGVQYKSCDLFKDSLPFEDSSFDYIAYMDVIEHHTFSPRRILWEMRRVLAPKGRIIVTTPNHASIYNRLSLLFGKSVNDDFLYFFRFDDEYYPGHHREYTRNELRFALKVMKFNILEAKVFDDDPRSTYYCLRHFKRLNTLSQRRRDYLDFSFSVIGKVWELLHLPFGRFLWVVGEKE</sequence>
<reference evidence="2 3" key="1">
    <citation type="journal article" date="2016" name="Nat. Commun.">
        <title>Thousands of microbial genomes shed light on interconnected biogeochemical processes in an aquifer system.</title>
        <authorList>
            <person name="Anantharaman K."/>
            <person name="Brown C.T."/>
            <person name="Hug L.A."/>
            <person name="Sharon I."/>
            <person name="Castelle C.J."/>
            <person name="Probst A.J."/>
            <person name="Thomas B.C."/>
            <person name="Singh A."/>
            <person name="Wilkins M.J."/>
            <person name="Karaoz U."/>
            <person name="Brodie E.L."/>
            <person name="Williams K.H."/>
            <person name="Hubbard S.S."/>
            <person name="Banfield J.F."/>
        </authorList>
    </citation>
    <scope>NUCLEOTIDE SEQUENCE [LARGE SCALE GENOMIC DNA]</scope>
</reference>
<dbReference type="Pfam" id="PF08241">
    <property type="entry name" value="Methyltransf_11"/>
    <property type="match status" value="1"/>
</dbReference>
<name>A0A1F5V9F9_9BACT</name>
<dbReference type="EMBL" id="MFGW01000202">
    <property type="protein sequence ID" value="OGF60000.1"/>
    <property type="molecule type" value="Genomic_DNA"/>
</dbReference>
<evidence type="ECO:0000313" key="3">
    <source>
        <dbReference type="Proteomes" id="UP000178943"/>
    </source>
</evidence>
<comment type="caution">
    <text evidence="2">The sequence shown here is derived from an EMBL/GenBank/DDBJ whole genome shotgun (WGS) entry which is preliminary data.</text>
</comment>
<dbReference type="SUPFAM" id="SSF53335">
    <property type="entry name" value="S-adenosyl-L-methionine-dependent methyltransferases"/>
    <property type="match status" value="1"/>
</dbReference>
<protein>
    <recommendedName>
        <fullName evidence="1">Methyltransferase type 11 domain-containing protein</fullName>
    </recommendedName>
</protein>
<feature type="domain" description="Methyltransferase type 11" evidence="1">
    <location>
        <begin position="69"/>
        <end position="164"/>
    </location>
</feature>
<dbReference type="AlphaFoldDB" id="A0A1F5V9F9"/>
<dbReference type="CDD" id="cd02440">
    <property type="entry name" value="AdoMet_MTases"/>
    <property type="match status" value="1"/>
</dbReference>
<evidence type="ECO:0000259" key="1">
    <source>
        <dbReference type="Pfam" id="PF08241"/>
    </source>
</evidence>
<dbReference type="STRING" id="1817863.A2Y62_18425"/>
<dbReference type="InterPro" id="IPR013216">
    <property type="entry name" value="Methyltransf_11"/>
</dbReference>
<proteinExistence type="predicted"/>
<gene>
    <name evidence="2" type="ORF">A2Y62_18425</name>
</gene>
<organism evidence="2 3">
    <name type="scientific">Candidatus Fischerbacteria bacterium RBG_13_37_8</name>
    <dbReference type="NCBI Taxonomy" id="1817863"/>
    <lineage>
        <taxon>Bacteria</taxon>
        <taxon>Candidatus Fischeribacteriota</taxon>
    </lineage>
</organism>
<dbReference type="GO" id="GO:0008757">
    <property type="term" value="F:S-adenosylmethionine-dependent methyltransferase activity"/>
    <property type="evidence" value="ECO:0007669"/>
    <property type="project" value="InterPro"/>
</dbReference>
<dbReference type="InterPro" id="IPR029063">
    <property type="entry name" value="SAM-dependent_MTases_sf"/>
</dbReference>
<dbReference type="Gene3D" id="3.40.50.150">
    <property type="entry name" value="Vaccinia Virus protein VP39"/>
    <property type="match status" value="1"/>
</dbReference>
<evidence type="ECO:0000313" key="2">
    <source>
        <dbReference type="EMBL" id="OGF60000.1"/>
    </source>
</evidence>